<dbReference type="STRING" id="1763538.LPB68_18155"/>
<dbReference type="InterPro" id="IPR014903">
    <property type="entry name" value="DUF1796"/>
</dbReference>
<organism evidence="1 2">
    <name type="scientific">Paenibacillus crassostreae</name>
    <dbReference type="NCBI Taxonomy" id="1763538"/>
    <lineage>
        <taxon>Bacteria</taxon>
        <taxon>Bacillati</taxon>
        <taxon>Bacillota</taxon>
        <taxon>Bacilli</taxon>
        <taxon>Bacillales</taxon>
        <taxon>Paenibacillaceae</taxon>
        <taxon>Paenibacillus</taxon>
    </lineage>
</organism>
<evidence type="ECO:0000313" key="1">
    <source>
        <dbReference type="EMBL" id="OAB77050.1"/>
    </source>
</evidence>
<keyword evidence="2" id="KW-1185">Reference proteome</keyword>
<dbReference type="Proteomes" id="UP000077134">
    <property type="component" value="Unassembled WGS sequence"/>
</dbReference>
<dbReference type="EMBL" id="LSFN01000005">
    <property type="protein sequence ID" value="OAB77050.1"/>
    <property type="molecule type" value="Genomic_DNA"/>
</dbReference>
<dbReference type="KEGG" id="pcx:LPB68_18155"/>
<protein>
    <submittedName>
        <fullName evidence="1">Peptidase</fullName>
    </submittedName>
</protein>
<dbReference type="RefSeq" id="WP_068656325.1">
    <property type="nucleotide sequence ID" value="NZ_CP017770.1"/>
</dbReference>
<gene>
    <name evidence="1" type="ORF">PNBC_06585</name>
</gene>
<reference evidence="1 2" key="1">
    <citation type="submission" date="2016-02" db="EMBL/GenBank/DDBJ databases">
        <title>Paenibacillus sp. LPB0068, isolated from Crassostrea gigas.</title>
        <authorList>
            <person name="Shin S.-K."/>
            <person name="Yi H."/>
        </authorList>
    </citation>
    <scope>NUCLEOTIDE SEQUENCE [LARGE SCALE GENOMIC DNA]</scope>
    <source>
        <strain evidence="1 2">LPB0068</strain>
    </source>
</reference>
<evidence type="ECO:0000313" key="2">
    <source>
        <dbReference type="Proteomes" id="UP000077134"/>
    </source>
</evidence>
<name>A0A167FZE1_9BACL</name>
<sequence length="207" mass="23969">MRLAELEGKYDSIFSLGDLCLASIQLEKNNLRLFSGVLDWVGSPQLPEVSRLLMNRFTGFMELENLRVVGDAGADMLLVSDEYYHIFSNHDFSKVLNPNNNLFDYPNVKQKFDRRIQRFLEKMENSERILFVRTEGNLQEVYDLQMVLAGLVKHDFRILVINHAPVDGIVELNWPIEKVCAVQFPDGEKWAGNDELWKTMLKGIHHL</sequence>
<accession>A0A167FZE1</accession>
<dbReference type="Pfam" id="PF08795">
    <property type="entry name" value="DUF1796"/>
    <property type="match status" value="1"/>
</dbReference>
<comment type="caution">
    <text evidence="1">The sequence shown here is derived from an EMBL/GenBank/DDBJ whole genome shotgun (WGS) entry which is preliminary data.</text>
</comment>
<dbReference type="OrthoDB" id="5326008at2"/>
<dbReference type="AlphaFoldDB" id="A0A167FZE1"/>
<proteinExistence type="predicted"/>